<accession>A0A401FTE9</accession>
<keyword evidence="5" id="KW-0274">FAD</keyword>
<dbReference type="InterPro" id="IPR017900">
    <property type="entry name" value="4Fe4S_Fe_S_CS"/>
</dbReference>
<dbReference type="SUPFAM" id="SSF54862">
    <property type="entry name" value="4Fe-4S ferredoxins"/>
    <property type="match status" value="2"/>
</dbReference>
<keyword evidence="7" id="KW-0408">Iron</keyword>
<dbReference type="Gene3D" id="3.30.70.20">
    <property type="match status" value="1"/>
</dbReference>
<dbReference type="PROSITE" id="PS51379">
    <property type="entry name" value="4FE4S_FER_2"/>
    <property type="match status" value="4"/>
</dbReference>
<evidence type="ECO:0000313" key="10">
    <source>
        <dbReference type="EMBL" id="GBC60241.1"/>
    </source>
</evidence>
<sequence length="594" mass="65409">MADAGRHPNITLHTMSEVADVKGYVGNFEVKIIKKARYVDEKECTACGECAKACPVVFPDGFNVGLSSRKAIYIPFPQAVPSSYVINMNECMGRGCSKCLDACDKKCISFHMSDEEITEKVGSIVVATGLEPYDPREMDEYGYTRFENVLTSLEFERLVNAGGPTKGELIRPKDRKHPKSVGFIQCVGSRSKRKGGEHCSNICCMNTIKSTLVLKEHYPDTEIKVFYIDIRAFGKGFEDLYTRSRSLGVQYLRGLPGSVEELPDGTMRVAVENTATGKIEFHDLDMLVLALGIKPSSGTQRLQEMLGLQLTPDGFFLEAHPKLQPVDAATRGIFYAGCAEGPKDIKESVTQGSAAAARAVRLMHKGEITSEPITSEVIADHCKSCGKCAEVCPYNAITVDVKKKTPAVVNTAACAGCGTCAAECKFGAIVMNHFTDKQITTQVDTMLAEKAADKVLTFACNWCSYAGADYAGVSRLQYPANVRLIRTMCSGRVDEKFIWHAFEKGAPVVLVSGCHIGDCHYIDANHWTVKRVEKVRKKMERLGIRPDRLQLEWISAAEGVRFAKVMKEMEALRKGVTAEEIAETVRILGERKKK</sequence>
<feature type="domain" description="4Fe-4S ferredoxin-type" evidence="9">
    <location>
        <begin position="35"/>
        <end position="56"/>
    </location>
</feature>
<dbReference type="Gene3D" id="3.30.70.3270">
    <property type="match status" value="1"/>
</dbReference>
<keyword evidence="6" id="KW-0560">Oxidoreductase</keyword>
<evidence type="ECO:0000256" key="6">
    <source>
        <dbReference type="ARBA" id="ARBA00023002"/>
    </source>
</evidence>
<reference evidence="11" key="1">
    <citation type="submission" date="2017-11" db="EMBL/GenBank/DDBJ databases">
        <authorList>
            <person name="Watanabe M."/>
            <person name="Kojima H."/>
        </authorList>
    </citation>
    <scope>NUCLEOTIDE SEQUENCE [LARGE SCALE GENOMIC DNA]</scope>
    <source>
        <strain evidence="11">Tokyo 01</strain>
    </source>
</reference>
<dbReference type="InterPro" id="IPR039650">
    <property type="entry name" value="HdrA-like"/>
</dbReference>
<dbReference type="PANTHER" id="PTHR43498">
    <property type="entry name" value="FERREDOXIN:COB-COM HETERODISULFIDE REDUCTASE SUBUNIT A"/>
    <property type="match status" value="1"/>
</dbReference>
<evidence type="ECO:0000256" key="2">
    <source>
        <dbReference type="ARBA" id="ARBA00006561"/>
    </source>
</evidence>
<proteinExistence type="inferred from homology"/>
<keyword evidence="11" id="KW-1185">Reference proteome</keyword>
<name>A0A401FTE9_9BACT</name>
<gene>
    <name evidence="10" type="ORF">DENIS_1192</name>
</gene>
<dbReference type="AlphaFoldDB" id="A0A401FTE9"/>
<dbReference type="GO" id="GO:0016491">
    <property type="term" value="F:oxidoreductase activity"/>
    <property type="evidence" value="ECO:0007669"/>
    <property type="project" value="UniProtKB-KW"/>
</dbReference>
<dbReference type="Pfam" id="PF02662">
    <property type="entry name" value="FlpD"/>
    <property type="match status" value="1"/>
</dbReference>
<protein>
    <submittedName>
        <fullName evidence="10">Methyl-viologen-reducing hydrogenase subunit del ta</fullName>
    </submittedName>
</protein>
<dbReference type="Proteomes" id="UP000288096">
    <property type="component" value="Unassembled WGS sequence"/>
</dbReference>
<dbReference type="GO" id="GO:0046872">
    <property type="term" value="F:metal ion binding"/>
    <property type="evidence" value="ECO:0007669"/>
    <property type="project" value="UniProtKB-KW"/>
</dbReference>
<reference evidence="11" key="2">
    <citation type="submission" date="2019-01" db="EMBL/GenBank/DDBJ databases">
        <title>Genome sequence of Desulfonema ishimotonii strain Tokyo 01.</title>
        <authorList>
            <person name="Fukui M."/>
        </authorList>
    </citation>
    <scope>NUCLEOTIDE SEQUENCE [LARGE SCALE GENOMIC DNA]</scope>
    <source>
        <strain evidence="11">Tokyo 01</strain>
    </source>
</reference>
<feature type="domain" description="4Fe-4S ferredoxin-type" evidence="9">
    <location>
        <begin position="373"/>
        <end position="402"/>
    </location>
</feature>
<evidence type="ECO:0000256" key="7">
    <source>
        <dbReference type="ARBA" id="ARBA00023004"/>
    </source>
</evidence>
<keyword evidence="5" id="KW-0285">Flavoprotein</keyword>
<evidence type="ECO:0000256" key="3">
    <source>
        <dbReference type="ARBA" id="ARBA00022485"/>
    </source>
</evidence>
<dbReference type="PROSITE" id="PS00198">
    <property type="entry name" value="4FE4S_FER_1"/>
    <property type="match status" value="2"/>
</dbReference>
<dbReference type="Gene3D" id="3.50.50.60">
    <property type="entry name" value="FAD/NAD(P)-binding domain"/>
    <property type="match status" value="1"/>
</dbReference>
<organism evidence="10 11">
    <name type="scientific">Desulfonema ishimotonii</name>
    <dbReference type="NCBI Taxonomy" id="45657"/>
    <lineage>
        <taxon>Bacteria</taxon>
        <taxon>Pseudomonadati</taxon>
        <taxon>Thermodesulfobacteriota</taxon>
        <taxon>Desulfobacteria</taxon>
        <taxon>Desulfobacterales</taxon>
        <taxon>Desulfococcaceae</taxon>
        <taxon>Desulfonema</taxon>
    </lineage>
</organism>
<feature type="domain" description="4Fe-4S ferredoxin-type" evidence="9">
    <location>
        <begin position="82"/>
        <end position="113"/>
    </location>
</feature>
<dbReference type="EMBL" id="BEXT01000001">
    <property type="protein sequence ID" value="GBC60241.1"/>
    <property type="molecule type" value="Genomic_DNA"/>
</dbReference>
<evidence type="ECO:0000259" key="9">
    <source>
        <dbReference type="PROSITE" id="PS51379"/>
    </source>
</evidence>
<keyword evidence="4" id="KW-0479">Metal-binding</keyword>
<dbReference type="GO" id="GO:0051539">
    <property type="term" value="F:4 iron, 4 sulfur cluster binding"/>
    <property type="evidence" value="ECO:0007669"/>
    <property type="project" value="UniProtKB-KW"/>
</dbReference>
<dbReference type="InterPro" id="IPR036188">
    <property type="entry name" value="FAD/NAD-bd_sf"/>
</dbReference>
<dbReference type="Pfam" id="PF00037">
    <property type="entry name" value="Fer4"/>
    <property type="match status" value="1"/>
</dbReference>
<keyword evidence="3" id="KW-0004">4Fe-4S</keyword>
<comment type="cofactor">
    <cofactor evidence="1">
        <name>FAD</name>
        <dbReference type="ChEBI" id="CHEBI:57692"/>
    </cofactor>
</comment>
<comment type="caution">
    <text evidence="10">The sequence shown here is derived from an EMBL/GenBank/DDBJ whole genome shotgun (WGS) entry which is preliminary data.</text>
</comment>
<dbReference type="InterPro" id="IPR003813">
    <property type="entry name" value="MvhD/FlpD"/>
</dbReference>
<dbReference type="InterPro" id="IPR017896">
    <property type="entry name" value="4Fe4S_Fe-S-bd"/>
</dbReference>
<feature type="domain" description="4Fe-4S ferredoxin-type" evidence="9">
    <location>
        <begin position="405"/>
        <end position="434"/>
    </location>
</feature>
<evidence type="ECO:0000256" key="4">
    <source>
        <dbReference type="ARBA" id="ARBA00022723"/>
    </source>
</evidence>
<dbReference type="PANTHER" id="PTHR43498:SF1">
    <property type="entry name" value="COB--COM HETERODISULFIDE REDUCTASE IRON-SULFUR SUBUNIT A"/>
    <property type="match status" value="1"/>
</dbReference>
<keyword evidence="8" id="KW-0411">Iron-sulfur</keyword>
<evidence type="ECO:0000256" key="5">
    <source>
        <dbReference type="ARBA" id="ARBA00022827"/>
    </source>
</evidence>
<evidence type="ECO:0000256" key="8">
    <source>
        <dbReference type="ARBA" id="ARBA00023014"/>
    </source>
</evidence>
<evidence type="ECO:0000313" key="11">
    <source>
        <dbReference type="Proteomes" id="UP000288096"/>
    </source>
</evidence>
<comment type="similarity">
    <text evidence="2">Belongs to the HdrA family.</text>
</comment>
<dbReference type="Pfam" id="PF12838">
    <property type="entry name" value="Fer4_7"/>
    <property type="match status" value="1"/>
</dbReference>
<evidence type="ECO:0000256" key="1">
    <source>
        <dbReference type="ARBA" id="ARBA00001974"/>
    </source>
</evidence>